<feature type="compositionally biased region" description="Low complexity" evidence="1">
    <location>
        <begin position="220"/>
        <end position="231"/>
    </location>
</feature>
<accession>A0A7F8Q9C9</accession>
<feature type="compositionally biased region" description="Pro residues" evidence="1">
    <location>
        <begin position="127"/>
        <end position="139"/>
    </location>
</feature>
<reference evidence="3" key="1">
    <citation type="submission" date="2025-08" db="UniProtKB">
        <authorList>
            <consortium name="RefSeq"/>
        </authorList>
    </citation>
    <scope>IDENTIFICATION</scope>
    <source>
        <tissue evidence="3">Liver</tissue>
    </source>
</reference>
<evidence type="ECO:0000313" key="3">
    <source>
        <dbReference type="RefSeq" id="XP_030877171.1"/>
    </source>
</evidence>
<organism evidence="2 3">
    <name type="scientific">Leptonychotes weddellii</name>
    <name type="common">Weddell seal</name>
    <name type="synonym">Otaria weddellii</name>
    <dbReference type="NCBI Taxonomy" id="9713"/>
    <lineage>
        <taxon>Eukaryota</taxon>
        <taxon>Metazoa</taxon>
        <taxon>Chordata</taxon>
        <taxon>Craniata</taxon>
        <taxon>Vertebrata</taxon>
        <taxon>Euteleostomi</taxon>
        <taxon>Mammalia</taxon>
        <taxon>Eutheria</taxon>
        <taxon>Laurasiatheria</taxon>
        <taxon>Carnivora</taxon>
        <taxon>Caniformia</taxon>
        <taxon>Pinnipedia</taxon>
        <taxon>Phocidae</taxon>
        <taxon>Monachinae</taxon>
        <taxon>Lobodontini</taxon>
        <taxon>Leptonychotes</taxon>
    </lineage>
</organism>
<evidence type="ECO:0000313" key="2">
    <source>
        <dbReference type="Proteomes" id="UP000245341"/>
    </source>
</evidence>
<dbReference type="RefSeq" id="XP_030877171.1">
    <property type="nucleotide sequence ID" value="XM_031021311.1"/>
</dbReference>
<proteinExistence type="predicted"/>
<feature type="region of interest" description="Disordered" evidence="1">
    <location>
        <begin position="264"/>
        <end position="289"/>
    </location>
</feature>
<dbReference type="KEGG" id="lww:115938096"/>
<feature type="compositionally biased region" description="Gly residues" evidence="1">
    <location>
        <begin position="209"/>
        <end position="219"/>
    </location>
</feature>
<gene>
    <name evidence="3" type="primary">LOC115938096</name>
</gene>
<dbReference type="Proteomes" id="UP000245341">
    <property type="component" value="Unplaced"/>
</dbReference>
<dbReference type="AlphaFoldDB" id="A0A7F8Q9C9"/>
<keyword evidence="2" id="KW-1185">Reference proteome</keyword>
<feature type="region of interest" description="Disordered" evidence="1">
    <location>
        <begin position="1"/>
        <end position="54"/>
    </location>
</feature>
<evidence type="ECO:0000256" key="1">
    <source>
        <dbReference type="SAM" id="MobiDB-lite"/>
    </source>
</evidence>
<sequence length="356" mass="37390">MPTRQVSPMPASPPSPRRATCAPCLAPPLRRRQRACKSRSPSPSSPHAENPVDPQRVLDRHQTVRAQLVTALTHTGLHLPPSGCRDMARNSSVALRGLPVPLLPSTEALACKAAPRAPRHGSLPGSCRPPPWGWTPPGLPFSSGAPAVPSSTPPSQEGRRLRPVEEGANQEDLEDLGSGRVGPALPAHQPHHGVLSLSPQSCWAHASGEGVGQESGGGASSPAPSGAPARPCHLLLIPTLRPRDPTRWQPAAGPGVCAQVDLLRKSQGPGPEPANKLDGGPRGSPTPGDFWLLPWSSTCPTGPGRPHSCLVRGWRRGDTCGRGQAVPAGGGTGTQVRSRARSRERDRWTLRVEATV</sequence>
<feature type="region of interest" description="Disordered" evidence="1">
    <location>
        <begin position="117"/>
        <end position="231"/>
    </location>
</feature>
<protein>
    <submittedName>
        <fullName evidence="3">Nascent polypeptide-associated complex subunit alpha, muscle-specific form-like</fullName>
    </submittedName>
</protein>
<name>A0A7F8Q9C9_LEPWE</name>
<dbReference type="GeneID" id="115938096"/>